<dbReference type="OrthoDB" id="43145at2759"/>
<keyword evidence="1" id="KW-0812">Transmembrane</keyword>
<keyword evidence="3" id="KW-1185">Reference proteome</keyword>
<reference evidence="3" key="1">
    <citation type="submission" date="2021-01" db="EMBL/GenBank/DDBJ databases">
        <title>Caligus Genome Assembly.</title>
        <authorList>
            <person name="Gallardo-Escarate C."/>
        </authorList>
    </citation>
    <scope>NUCLEOTIDE SEQUENCE [LARGE SCALE GENOMIC DNA]</scope>
</reference>
<feature type="non-terminal residue" evidence="2">
    <location>
        <position position="1"/>
    </location>
</feature>
<evidence type="ECO:0000313" key="3">
    <source>
        <dbReference type="Proteomes" id="UP000595437"/>
    </source>
</evidence>
<keyword evidence="1" id="KW-0472">Membrane</keyword>
<accession>A0A7T8HEP5</accession>
<sequence>IPGMALLITYFREWSLPIIFVLFFLNFLSALNMRDGFPRSVTYGFWSLFVPVGYNRDPSVPLGYQLVSDANKWNFPLKIPVLPRKRHFGT</sequence>
<keyword evidence="1" id="KW-1133">Transmembrane helix</keyword>
<evidence type="ECO:0000256" key="1">
    <source>
        <dbReference type="SAM" id="Phobius"/>
    </source>
</evidence>
<dbReference type="Proteomes" id="UP000595437">
    <property type="component" value="Chromosome 6"/>
</dbReference>
<organism evidence="2 3">
    <name type="scientific">Caligus rogercresseyi</name>
    <name type="common">Sea louse</name>
    <dbReference type="NCBI Taxonomy" id="217165"/>
    <lineage>
        <taxon>Eukaryota</taxon>
        <taxon>Metazoa</taxon>
        <taxon>Ecdysozoa</taxon>
        <taxon>Arthropoda</taxon>
        <taxon>Crustacea</taxon>
        <taxon>Multicrustacea</taxon>
        <taxon>Hexanauplia</taxon>
        <taxon>Copepoda</taxon>
        <taxon>Siphonostomatoida</taxon>
        <taxon>Caligidae</taxon>
        <taxon>Caligus</taxon>
    </lineage>
</organism>
<protein>
    <submittedName>
        <fullName evidence="2">XK-related protein</fullName>
    </submittedName>
</protein>
<feature type="transmembrane region" description="Helical" evidence="1">
    <location>
        <begin position="14"/>
        <end position="31"/>
    </location>
</feature>
<evidence type="ECO:0000313" key="2">
    <source>
        <dbReference type="EMBL" id="QQP48599.1"/>
    </source>
</evidence>
<name>A0A7T8HEP5_CALRO</name>
<dbReference type="EMBL" id="CP045895">
    <property type="protein sequence ID" value="QQP48599.1"/>
    <property type="molecule type" value="Genomic_DNA"/>
</dbReference>
<feature type="non-terminal residue" evidence="2">
    <location>
        <position position="90"/>
    </location>
</feature>
<gene>
    <name evidence="2" type="ORF">FKW44_008967</name>
</gene>
<dbReference type="AlphaFoldDB" id="A0A7T8HEP5"/>
<proteinExistence type="predicted"/>